<reference evidence="2 3" key="1">
    <citation type="submission" date="2023-08" db="EMBL/GenBank/DDBJ databases">
        <title>Implementing the SeqCode for naming new Mesorhizobium species isolated from Vachellia karroo root nodules.</title>
        <authorList>
            <person name="Van Lill M."/>
        </authorList>
    </citation>
    <scope>NUCLEOTIDE SEQUENCE [LARGE SCALE GENOMIC DNA]</scope>
    <source>
        <strain evidence="2 3">VK4B</strain>
    </source>
</reference>
<evidence type="ECO:0000313" key="3">
    <source>
        <dbReference type="Proteomes" id="UP001276564"/>
    </source>
</evidence>
<evidence type="ECO:0000313" key="2">
    <source>
        <dbReference type="EMBL" id="MDX8538728.1"/>
    </source>
</evidence>
<keyword evidence="3" id="KW-1185">Reference proteome</keyword>
<evidence type="ECO:0000259" key="1">
    <source>
        <dbReference type="Pfam" id="PF19116"/>
    </source>
</evidence>
<proteinExistence type="predicted"/>
<name>A0ABU5AN77_9HYPH</name>
<comment type="caution">
    <text evidence="2">The sequence shown here is derived from an EMBL/GenBank/DDBJ whole genome shotgun (WGS) entry which is preliminary data.</text>
</comment>
<dbReference type="Proteomes" id="UP001276564">
    <property type="component" value="Unassembled WGS sequence"/>
</dbReference>
<sequence length="693" mass="72348">MATITDNLVLDEQIGVQTVTDDNDIELDATLIAKLAGLGVADISGGTDATTGFPQVAVNDALLDTTGVTDLALSIPDDGTPSGLSTVDGVAIFLYNEGGIIYGREADADGNADPNGDLAFAVALDESDLSSAQIYLIQYEPLQHSDPLKVDDDDILSFADGKIILDVSTTEIVTTFQTLDFASIPSGSPQETLTVATTDPTDNHSAKFDGLIFPGTVANPTTVPTNPGTNDDLNPDAIGFGVKGGQASQMNQNEGFLVQDAAWTSGSPDANEIGGIRFDIQAVGGVKSVNIEWWTVDNGLVIDHGTDKVSLPSGSAVFENYTIEPTDSVDQIYVRFSYDTKTSTSGVRIENLEVAFPSSSEVTVVNHEDLGTHLVFEDAGPTFTGITGDNDPFQVGLAAGQQDTGTFDLNPGADGSHVTITAYTDLGGTAISETLTNDGTTLTYTDVATNTDLYQLNVTDSGYTFDVLFTPQGEQSALDFNAVKSGGPQETLTVPTVDNTGSIVFDGLIFNTTPAANAAQIDFAPFNTAPLGGPTVAADDLNPDAVGFGVKGGQASQINNNEGFAFHTADGSDVNNLTFAVAGIGNINTITVESWLYNDAGVLIDHNIDTVTGLRTGNQTVSINDDGGQAFDTAYVQFHVPGANSGVRILDFSTSIEGPVPDQQFDFTLANTDLDGDAATQDLSILASQDFIV</sequence>
<dbReference type="Pfam" id="PF19116">
    <property type="entry name" value="DUF5801"/>
    <property type="match status" value="1"/>
</dbReference>
<gene>
    <name evidence="2" type="ORF">RFM23_13990</name>
</gene>
<organism evidence="2 3">
    <name type="scientific">Mesorhizobium abyssinicae</name>
    <dbReference type="NCBI Taxonomy" id="1209958"/>
    <lineage>
        <taxon>Bacteria</taxon>
        <taxon>Pseudomonadati</taxon>
        <taxon>Pseudomonadota</taxon>
        <taxon>Alphaproteobacteria</taxon>
        <taxon>Hyphomicrobiales</taxon>
        <taxon>Phyllobacteriaceae</taxon>
        <taxon>Mesorhizobium</taxon>
    </lineage>
</organism>
<dbReference type="RefSeq" id="WP_320320612.1">
    <property type="nucleotide sequence ID" value="NZ_JAVIIP010000006.1"/>
</dbReference>
<protein>
    <recommendedName>
        <fullName evidence="1">DUF5801 domain-containing protein</fullName>
    </recommendedName>
</protein>
<feature type="domain" description="DUF5801" evidence="1">
    <location>
        <begin position="47"/>
        <end position="170"/>
    </location>
</feature>
<dbReference type="EMBL" id="JAVIIP010000006">
    <property type="protein sequence ID" value="MDX8538728.1"/>
    <property type="molecule type" value="Genomic_DNA"/>
</dbReference>
<dbReference type="InterPro" id="IPR043824">
    <property type="entry name" value="DUF5801"/>
</dbReference>
<accession>A0ABU5AN77</accession>